<dbReference type="PANTHER" id="PTHR43798">
    <property type="entry name" value="MONOACYLGLYCEROL LIPASE"/>
    <property type="match status" value="1"/>
</dbReference>
<feature type="compositionally biased region" description="Basic and acidic residues" evidence="1">
    <location>
        <begin position="58"/>
        <end position="72"/>
    </location>
</feature>
<dbReference type="InterPro" id="IPR050266">
    <property type="entry name" value="AB_hydrolase_sf"/>
</dbReference>
<feature type="domain" description="AB hydrolase-1" evidence="2">
    <location>
        <begin position="20"/>
        <end position="255"/>
    </location>
</feature>
<proteinExistence type="predicted"/>
<reference evidence="3" key="1">
    <citation type="submission" date="2019-02" db="EMBL/GenBank/DDBJ databases">
        <authorList>
            <person name="Pothier F.J."/>
        </authorList>
    </citation>
    <scope>NUCLEOTIDE SEQUENCE</scope>
    <source>
        <strain evidence="3">CI-1B</strain>
    </source>
</reference>
<dbReference type="RefSeq" id="WP_139860919.1">
    <property type="nucleotide sequence ID" value="NZ_CAADFC020000013.1"/>
</dbReference>
<keyword evidence="3" id="KW-0456">Lyase</keyword>
<gene>
    <name evidence="3" type="primary">menH_4</name>
    <name evidence="3" type="ORF">CI1B_36060</name>
</gene>
<organism evidence="3 4">
    <name type="scientific">Bradyrhizobium ivorense</name>
    <dbReference type="NCBI Taxonomy" id="2511166"/>
    <lineage>
        <taxon>Bacteria</taxon>
        <taxon>Pseudomonadati</taxon>
        <taxon>Pseudomonadota</taxon>
        <taxon>Alphaproteobacteria</taxon>
        <taxon>Hyphomicrobiales</taxon>
        <taxon>Nitrobacteraceae</taxon>
        <taxon>Bradyrhizobium</taxon>
    </lineage>
</organism>
<dbReference type="InterPro" id="IPR029058">
    <property type="entry name" value="AB_hydrolase_fold"/>
</dbReference>
<dbReference type="EMBL" id="CAADFC020000013">
    <property type="protein sequence ID" value="VIO71422.1"/>
    <property type="molecule type" value="Genomic_DNA"/>
</dbReference>
<feature type="region of interest" description="Disordered" evidence="1">
    <location>
        <begin position="51"/>
        <end position="72"/>
    </location>
</feature>
<dbReference type="GO" id="GO:0046464">
    <property type="term" value="P:acylglycerol catabolic process"/>
    <property type="evidence" value="ECO:0007669"/>
    <property type="project" value="TreeGrafter"/>
</dbReference>
<dbReference type="PANTHER" id="PTHR43798:SF5">
    <property type="entry name" value="MONOACYLGLYCEROL LIPASE ABHD6"/>
    <property type="match status" value="1"/>
</dbReference>
<dbReference type="GO" id="GO:0047372">
    <property type="term" value="F:monoacylglycerol lipase activity"/>
    <property type="evidence" value="ECO:0007669"/>
    <property type="project" value="TreeGrafter"/>
</dbReference>
<comment type="caution">
    <text evidence="3">The sequence shown here is derived from an EMBL/GenBank/DDBJ whole genome shotgun (WGS) entry which is preliminary data.</text>
</comment>
<dbReference type="GO" id="GO:0070205">
    <property type="term" value="F:2-succinyl-6-hydroxy-2,4-cyclohexadiene-1-carboxylate synthase activity"/>
    <property type="evidence" value="ECO:0007669"/>
    <property type="project" value="UniProtKB-EC"/>
</dbReference>
<name>A0A508T7K0_9BRAD</name>
<dbReference type="AlphaFoldDB" id="A0A508T7K0"/>
<dbReference type="InterPro" id="IPR000073">
    <property type="entry name" value="AB_hydrolase_1"/>
</dbReference>
<evidence type="ECO:0000313" key="3">
    <source>
        <dbReference type="EMBL" id="VIO71422.1"/>
    </source>
</evidence>
<dbReference type="OrthoDB" id="9804723at2"/>
<dbReference type="Gene3D" id="3.40.50.1820">
    <property type="entry name" value="alpha/beta hydrolase"/>
    <property type="match status" value="1"/>
</dbReference>
<evidence type="ECO:0000259" key="2">
    <source>
        <dbReference type="Pfam" id="PF12697"/>
    </source>
</evidence>
<dbReference type="Pfam" id="PF12697">
    <property type="entry name" value="Abhydrolase_6"/>
    <property type="match status" value="1"/>
</dbReference>
<protein>
    <submittedName>
        <fullName evidence="3">2-succinyl-6-hydroxy-2, 4-cyclohexadiene-1-carboxylate synthase</fullName>
        <ecNumber evidence="3">4.2.99.20</ecNumber>
    </submittedName>
</protein>
<dbReference type="Proteomes" id="UP000328092">
    <property type="component" value="Unassembled WGS sequence"/>
</dbReference>
<dbReference type="GO" id="GO:0016020">
    <property type="term" value="C:membrane"/>
    <property type="evidence" value="ECO:0007669"/>
    <property type="project" value="TreeGrafter"/>
</dbReference>
<evidence type="ECO:0000313" key="4">
    <source>
        <dbReference type="Proteomes" id="UP000328092"/>
    </source>
</evidence>
<dbReference type="SUPFAM" id="SSF53474">
    <property type="entry name" value="alpha/beta-Hydrolases"/>
    <property type="match status" value="1"/>
</dbReference>
<dbReference type="EC" id="4.2.99.20" evidence="3"/>
<evidence type="ECO:0000256" key="1">
    <source>
        <dbReference type="SAM" id="MobiDB-lite"/>
    </source>
</evidence>
<sequence>MLQDKHGPIDYSEQGAGPTIVLVPGSWSSESAWRDIVAGLRNRFRTVTTSLPGYGGTRESRTSSDSSVDRQSETVEAVIRHTGGPVHLVGHSYGALVCLDLALCGLVPLMSLTLIEPVAFGLLRQAGEQTLYEQFVAMRDDYVRAYEHGDKDAARRMVDYLAGRGSFDALPSRGRQYIVDATPTHIRDMRSGFDPSIGSLANILLPSLVIRGEHSAEPLAKSADILSRAMANASLRTIAGASHFIPTTHAAELARLIGDHVLMTESLAWSSLSFASPFGPGFRNPAGSVS</sequence>
<keyword evidence="4" id="KW-1185">Reference proteome</keyword>
<accession>A0A508T7K0</accession>